<dbReference type="Proteomes" id="UP001390339">
    <property type="component" value="Unassembled WGS sequence"/>
</dbReference>
<name>A0ABR2I835_9PEZI</name>
<proteinExistence type="predicted"/>
<sequence length="276" mass="31301">MLYGRMCVILMSAFVFKIFQMMSGSGVQASNIQDDGNINRDDGVVCAYTYSPGSEYKQKLPGTPSERPRTRFGGGVCATWAYPSVGGVVYGHFTAVQLKQLGLSNMEEANRSDNQDDEDRLSLAILQQGAHWWPSWGFYLRHSERMENTPYDFHFPPSIHVAYPSSGKGVWVLKCSPEWSREHDDNIMKPTLPRAPGGLRSRRSLALTADEECEALKYYGATFYESSDECEDIPKTLDEGVQRGKRYEALLKRMEDMHYEDAWLEHGSTEWPVKKA</sequence>
<gene>
    <name evidence="2" type="ORF">PGQ11_009937</name>
</gene>
<feature type="chain" id="PRO_5045164940" evidence="1">
    <location>
        <begin position="30"/>
        <end position="276"/>
    </location>
</feature>
<keyword evidence="1" id="KW-0732">Signal</keyword>
<evidence type="ECO:0000256" key="1">
    <source>
        <dbReference type="SAM" id="SignalP"/>
    </source>
</evidence>
<feature type="signal peptide" evidence="1">
    <location>
        <begin position="1"/>
        <end position="29"/>
    </location>
</feature>
<evidence type="ECO:0000313" key="3">
    <source>
        <dbReference type="Proteomes" id="UP001390339"/>
    </source>
</evidence>
<organism evidence="2 3">
    <name type="scientific">Apiospora arundinis</name>
    <dbReference type="NCBI Taxonomy" id="335852"/>
    <lineage>
        <taxon>Eukaryota</taxon>
        <taxon>Fungi</taxon>
        <taxon>Dikarya</taxon>
        <taxon>Ascomycota</taxon>
        <taxon>Pezizomycotina</taxon>
        <taxon>Sordariomycetes</taxon>
        <taxon>Xylariomycetidae</taxon>
        <taxon>Amphisphaeriales</taxon>
        <taxon>Apiosporaceae</taxon>
        <taxon>Apiospora</taxon>
    </lineage>
</organism>
<keyword evidence="3" id="KW-1185">Reference proteome</keyword>
<dbReference type="EMBL" id="JAPCWZ010000006">
    <property type="protein sequence ID" value="KAK8859203.1"/>
    <property type="molecule type" value="Genomic_DNA"/>
</dbReference>
<reference evidence="2 3" key="1">
    <citation type="journal article" date="2024" name="IMA Fungus">
        <title>Apiospora arundinis, a panoply of carbohydrate-active enzymes and secondary metabolites.</title>
        <authorList>
            <person name="Sorensen T."/>
            <person name="Petersen C."/>
            <person name="Muurmann A.T."/>
            <person name="Christiansen J.V."/>
            <person name="Brundto M.L."/>
            <person name="Overgaard C.K."/>
            <person name="Boysen A.T."/>
            <person name="Wollenberg R.D."/>
            <person name="Larsen T.O."/>
            <person name="Sorensen J.L."/>
            <person name="Nielsen K.L."/>
            <person name="Sondergaard T.E."/>
        </authorList>
    </citation>
    <scope>NUCLEOTIDE SEQUENCE [LARGE SCALE GENOMIC DNA]</scope>
    <source>
        <strain evidence="2 3">AAU 773</strain>
    </source>
</reference>
<comment type="caution">
    <text evidence="2">The sequence shown here is derived from an EMBL/GenBank/DDBJ whole genome shotgun (WGS) entry which is preliminary data.</text>
</comment>
<evidence type="ECO:0000313" key="2">
    <source>
        <dbReference type="EMBL" id="KAK8859203.1"/>
    </source>
</evidence>
<protein>
    <submittedName>
        <fullName evidence="2">Uncharacterized protein</fullName>
    </submittedName>
</protein>
<accession>A0ABR2I835</accession>